<dbReference type="Pfam" id="PF07993">
    <property type="entry name" value="NAD_binding_4"/>
    <property type="match status" value="1"/>
</dbReference>
<keyword evidence="3" id="KW-0443">Lipid metabolism</keyword>
<dbReference type="Proteomes" id="UP000419743">
    <property type="component" value="Unassembled WGS sequence"/>
</dbReference>
<evidence type="ECO:0000313" key="6">
    <source>
        <dbReference type="Proteomes" id="UP000419743"/>
    </source>
</evidence>
<dbReference type="InterPro" id="IPR023214">
    <property type="entry name" value="HAD_sf"/>
</dbReference>
<proteinExistence type="inferred from homology"/>
<dbReference type="InterPro" id="IPR036291">
    <property type="entry name" value="NAD(P)-bd_dom_sf"/>
</dbReference>
<keyword evidence="2" id="KW-0444">Lipid biosynthesis</keyword>
<dbReference type="NCBIfam" id="TIGR01490">
    <property type="entry name" value="HAD-SF-IB-hyp1"/>
    <property type="match status" value="1"/>
</dbReference>
<evidence type="ECO:0000259" key="4">
    <source>
        <dbReference type="Pfam" id="PF07993"/>
    </source>
</evidence>
<comment type="caution">
    <text evidence="5">The sequence shown here is derived from an EMBL/GenBank/DDBJ whole genome shotgun (WGS) entry which is preliminary data.</text>
</comment>
<evidence type="ECO:0000313" key="5">
    <source>
        <dbReference type="EMBL" id="VZO34815.1"/>
    </source>
</evidence>
<accession>A0A7M4DD96</accession>
<dbReference type="EMBL" id="CACRYJ010000004">
    <property type="protein sequence ID" value="VZO34815.1"/>
    <property type="molecule type" value="Genomic_DNA"/>
</dbReference>
<protein>
    <submittedName>
        <fullName evidence="5">Short chain dehydrogenase</fullName>
    </submittedName>
</protein>
<dbReference type="SUPFAM" id="SSF51735">
    <property type="entry name" value="NAD(P)-binding Rossmann-fold domains"/>
    <property type="match status" value="1"/>
</dbReference>
<name>A0A7M4DD96_9MICO</name>
<dbReference type="GO" id="GO:0035336">
    <property type="term" value="P:long-chain fatty-acyl-CoA metabolic process"/>
    <property type="evidence" value="ECO:0007669"/>
    <property type="project" value="TreeGrafter"/>
</dbReference>
<dbReference type="Gene3D" id="1.20.1440.100">
    <property type="entry name" value="SG protein - dephosphorylation function"/>
    <property type="match status" value="1"/>
</dbReference>
<gene>
    <name evidence="5" type="ORF">HALOF300_00085</name>
</gene>
<feature type="domain" description="Thioester reductase (TE)" evidence="4">
    <location>
        <begin position="21"/>
        <end position="334"/>
    </location>
</feature>
<sequence>MTTPRTVSGVSDPLNNAHVLITGATGFVGQAVLEKLLSTYPTTRISLLVRPRGALTAQMRVDKLLKKPVFSAWRERVGDDGVAAAAGRVTVLAGDLGDVPPLSDGIDVVIHSASSVSFDMPIDDAFRDNVGGPVSLYTALLESGSDPHVVHVSTCYVAGLRKGVAEERSLDHAVDRTEETTRALAARAEAEAASRRPEVLGKLLERARSVHRRAGAQAVSQAAEEARAAWVTERLQDAGRTRAQSLGWPDVYTFTKALGERVAEELWGREHRLSVVRPTIIESSLSHPYPGWIDGFKVADPLIAAYGRGMLPEFPALADTILDVIPVDHVVNAILAAAAAPSPVGEPRYYQVASGIRNPLRFGRMVAMIREYFSAHPLLDDEGTTVQVPNWTFPNGPAVERSLRRRELAVDLADRAVGRLPANDRTRGWISAVFKAKRDLGTLRKFTDLYKPYTQTEVVFDDANTRALHESLPAQRWDSHGFDVTAIDWDYYMMEVHVPKVPGLMRARGRRGASGTSTKRALPQRTDVLAVFDLHGTVAAASLIEHYVWVELAAKGSGRALRELGGMVANSGTYLQAEWRDRGDFIRSFMRRYEGVNEDALRDVIARKVTPSLRARVLAEATERIAEHRAAGHRTVLVTGQIDVFVEPLADMFDVIVAGRMEKDADGRWTGHLATSPLVDEARATWLTRYARDSGVDLAGSYAYGDTYSDRPWLEVVGHPNVVNPDSSLYRYAKEKRWPVHSWTTTAEGRFSPVLRSLNGSGRR</sequence>
<dbReference type="CDD" id="cd09071">
    <property type="entry name" value="FAR_C"/>
    <property type="match status" value="1"/>
</dbReference>
<dbReference type="Pfam" id="PF12710">
    <property type="entry name" value="HAD"/>
    <property type="match status" value="1"/>
</dbReference>
<dbReference type="InterPro" id="IPR033640">
    <property type="entry name" value="FAR_C"/>
</dbReference>
<dbReference type="InterPro" id="IPR013120">
    <property type="entry name" value="FAR_NAD-bd"/>
</dbReference>
<reference evidence="5 6" key="1">
    <citation type="submission" date="2019-11" db="EMBL/GenBank/DDBJ databases">
        <authorList>
            <person name="Criscuolo A."/>
        </authorList>
    </citation>
    <scope>NUCLEOTIDE SEQUENCE [LARGE SCALE GENOMIC DNA]</scope>
    <source>
        <strain evidence="5">CIP111667</strain>
    </source>
</reference>
<dbReference type="AlphaFoldDB" id="A0A7M4DD96"/>
<dbReference type="Gene3D" id="3.40.50.720">
    <property type="entry name" value="NAD(P)-binding Rossmann-like Domain"/>
    <property type="match status" value="1"/>
</dbReference>
<comment type="similarity">
    <text evidence="1">Belongs to the fatty acyl-CoA reductase family.</text>
</comment>
<dbReference type="InterPro" id="IPR026055">
    <property type="entry name" value="FAR"/>
</dbReference>
<dbReference type="NCBIfam" id="TIGR01488">
    <property type="entry name" value="HAD-SF-IB"/>
    <property type="match status" value="1"/>
</dbReference>
<dbReference type="GO" id="GO:0080019">
    <property type="term" value="F:alcohol-forming very long-chain fatty acyl-CoA reductase activity"/>
    <property type="evidence" value="ECO:0007669"/>
    <property type="project" value="InterPro"/>
</dbReference>
<evidence type="ECO:0000256" key="3">
    <source>
        <dbReference type="ARBA" id="ARBA00023098"/>
    </source>
</evidence>
<dbReference type="Gene3D" id="3.40.50.1000">
    <property type="entry name" value="HAD superfamily/HAD-like"/>
    <property type="match status" value="1"/>
</dbReference>
<evidence type="ECO:0000256" key="1">
    <source>
        <dbReference type="ARBA" id="ARBA00005928"/>
    </source>
</evidence>
<dbReference type="SUPFAM" id="SSF56784">
    <property type="entry name" value="HAD-like"/>
    <property type="match status" value="1"/>
</dbReference>
<evidence type="ECO:0000256" key="2">
    <source>
        <dbReference type="ARBA" id="ARBA00022516"/>
    </source>
</evidence>
<dbReference type="InterPro" id="IPR036412">
    <property type="entry name" value="HAD-like_sf"/>
</dbReference>
<dbReference type="InterPro" id="IPR006385">
    <property type="entry name" value="HAD_hydro_SerB1"/>
</dbReference>
<dbReference type="PANTHER" id="PTHR11011">
    <property type="entry name" value="MALE STERILITY PROTEIN 2-RELATED"/>
    <property type="match status" value="1"/>
</dbReference>
<keyword evidence="6" id="KW-1185">Reference proteome</keyword>
<dbReference type="PANTHER" id="PTHR11011:SF45">
    <property type="entry name" value="FATTY ACYL-COA REDUCTASE CG8306-RELATED"/>
    <property type="match status" value="1"/>
</dbReference>
<organism evidence="5 6">
    <name type="scientific">Occultella aeris</name>
    <dbReference type="NCBI Taxonomy" id="2761496"/>
    <lineage>
        <taxon>Bacteria</taxon>
        <taxon>Bacillati</taxon>
        <taxon>Actinomycetota</taxon>
        <taxon>Actinomycetes</taxon>
        <taxon>Micrococcales</taxon>
        <taxon>Ruaniaceae</taxon>
        <taxon>Occultella</taxon>
    </lineage>
</organism>